<keyword evidence="2 4" id="KW-0479">Metal-binding</keyword>
<protein>
    <submittedName>
        <fullName evidence="7">Mono/diheme cytochrome c family protein</fullName>
    </submittedName>
</protein>
<evidence type="ECO:0000256" key="5">
    <source>
        <dbReference type="SAM" id="SignalP"/>
    </source>
</evidence>
<dbReference type="GO" id="GO:0009055">
    <property type="term" value="F:electron transfer activity"/>
    <property type="evidence" value="ECO:0007669"/>
    <property type="project" value="InterPro"/>
</dbReference>
<feature type="chain" id="PRO_5042541739" evidence="5">
    <location>
        <begin position="20"/>
        <end position="302"/>
    </location>
</feature>
<evidence type="ECO:0000256" key="1">
    <source>
        <dbReference type="ARBA" id="ARBA00022617"/>
    </source>
</evidence>
<dbReference type="RefSeq" id="WP_209816346.1">
    <property type="nucleotide sequence ID" value="NZ_JAVDTL010000001.1"/>
</dbReference>
<organism evidence="7 10">
    <name type="scientific">Acidovorax delafieldii</name>
    <name type="common">Pseudomonas delafieldii</name>
    <dbReference type="NCBI Taxonomy" id="47920"/>
    <lineage>
        <taxon>Bacteria</taxon>
        <taxon>Pseudomonadati</taxon>
        <taxon>Pseudomonadota</taxon>
        <taxon>Betaproteobacteria</taxon>
        <taxon>Burkholderiales</taxon>
        <taxon>Comamonadaceae</taxon>
        <taxon>Acidovorax</taxon>
    </lineage>
</organism>
<evidence type="ECO:0000259" key="6">
    <source>
        <dbReference type="PROSITE" id="PS51007"/>
    </source>
</evidence>
<feature type="domain" description="Cytochrome c" evidence="6">
    <location>
        <begin position="190"/>
        <end position="294"/>
    </location>
</feature>
<dbReference type="GO" id="GO:0046872">
    <property type="term" value="F:metal ion binding"/>
    <property type="evidence" value="ECO:0007669"/>
    <property type="project" value="UniProtKB-KW"/>
</dbReference>
<dbReference type="InterPro" id="IPR009056">
    <property type="entry name" value="Cyt_c-like_dom"/>
</dbReference>
<reference evidence="7 9" key="1">
    <citation type="submission" date="2023-07" db="EMBL/GenBank/DDBJ databases">
        <title>Sorghum-associated microbial communities from plants grown in Nebraska, USA.</title>
        <authorList>
            <person name="Schachtman D."/>
        </authorList>
    </citation>
    <scope>NUCLEOTIDE SEQUENCE</scope>
    <source>
        <strain evidence="8 9">BE105</strain>
        <strain evidence="7">BE69</strain>
    </source>
</reference>
<dbReference type="EMBL" id="JAVDTL010000001">
    <property type="protein sequence ID" value="MDR6765634.1"/>
    <property type="molecule type" value="Genomic_DNA"/>
</dbReference>
<dbReference type="Proteomes" id="UP001253458">
    <property type="component" value="Unassembled WGS sequence"/>
</dbReference>
<dbReference type="Pfam" id="PF00034">
    <property type="entry name" value="Cytochrom_C"/>
    <property type="match status" value="2"/>
</dbReference>
<dbReference type="Proteomes" id="UP001249076">
    <property type="component" value="Unassembled WGS sequence"/>
</dbReference>
<feature type="domain" description="Cytochrome c" evidence="6">
    <location>
        <begin position="52"/>
        <end position="151"/>
    </location>
</feature>
<dbReference type="SUPFAM" id="SSF46626">
    <property type="entry name" value="Cytochrome c"/>
    <property type="match status" value="2"/>
</dbReference>
<proteinExistence type="predicted"/>
<evidence type="ECO:0000256" key="4">
    <source>
        <dbReference type="PROSITE-ProRule" id="PRU00433"/>
    </source>
</evidence>
<dbReference type="PROSITE" id="PS51007">
    <property type="entry name" value="CYTC"/>
    <property type="match status" value="2"/>
</dbReference>
<dbReference type="EMBL" id="JAVDTS010000001">
    <property type="protein sequence ID" value="MDR6836071.1"/>
    <property type="molecule type" value="Genomic_DNA"/>
</dbReference>
<dbReference type="InterPro" id="IPR036909">
    <property type="entry name" value="Cyt_c-like_dom_sf"/>
</dbReference>
<sequence length="302" mass="32121">MKRWLRRTLWAGAALAATAAALIAGGTQMAERKMNRPLTLEVASPAIVQDAASIERGRYLFASRGCVDCHGANGAGRTFIDDANGLLVRGPNLTPGANSVVVGYRSADWDRVVRHGIKRDGRPALIMPSEDYNRFTDQDLAALAAYVQQLPALDGEPGIVRLPVLVKLLYAAGVVKDAYEKIDHTLPVQTPVAEGVNVAHGAYVANMCMGCHGEKLAGGKIPGAPPDWPAASNLTSAPEGAMHRYLSAQQFRQMLTTGTRPDGSAVSTVMPFGSLKSMSETDADALYLYLKALPPVPTGSKR</sequence>
<comment type="caution">
    <text evidence="7">The sequence shown here is derived from an EMBL/GenBank/DDBJ whole genome shotgun (WGS) entry which is preliminary data.</text>
</comment>
<evidence type="ECO:0000313" key="8">
    <source>
        <dbReference type="EMBL" id="MDR6836071.1"/>
    </source>
</evidence>
<evidence type="ECO:0000313" key="7">
    <source>
        <dbReference type="EMBL" id="MDR6765634.1"/>
    </source>
</evidence>
<keyword evidence="1 4" id="KW-0349">Heme</keyword>
<evidence type="ECO:0000313" key="10">
    <source>
        <dbReference type="Proteomes" id="UP001253458"/>
    </source>
</evidence>
<dbReference type="PANTHER" id="PTHR35008">
    <property type="entry name" value="BLL4482 PROTEIN-RELATED"/>
    <property type="match status" value="1"/>
</dbReference>
<keyword evidence="3 4" id="KW-0408">Iron</keyword>
<keyword evidence="9" id="KW-1185">Reference proteome</keyword>
<evidence type="ECO:0000256" key="3">
    <source>
        <dbReference type="ARBA" id="ARBA00023004"/>
    </source>
</evidence>
<evidence type="ECO:0000256" key="2">
    <source>
        <dbReference type="ARBA" id="ARBA00022723"/>
    </source>
</evidence>
<gene>
    <name evidence="7" type="ORF">J2W88_000892</name>
    <name evidence="8" type="ORF">J2W93_000892</name>
</gene>
<dbReference type="Gene3D" id="1.10.760.10">
    <property type="entry name" value="Cytochrome c-like domain"/>
    <property type="match status" value="2"/>
</dbReference>
<evidence type="ECO:0000313" key="9">
    <source>
        <dbReference type="Proteomes" id="UP001249076"/>
    </source>
</evidence>
<accession>A0AAJ2BNR0</accession>
<keyword evidence="5" id="KW-0732">Signal</keyword>
<feature type="signal peptide" evidence="5">
    <location>
        <begin position="1"/>
        <end position="19"/>
    </location>
</feature>
<dbReference type="InterPro" id="IPR051459">
    <property type="entry name" value="Cytochrome_c-type_DH"/>
</dbReference>
<dbReference type="PANTHER" id="PTHR35008:SF4">
    <property type="entry name" value="BLL4482 PROTEIN"/>
    <property type="match status" value="1"/>
</dbReference>
<name>A0AAJ2BNR0_ACIDE</name>
<dbReference type="GO" id="GO:0020037">
    <property type="term" value="F:heme binding"/>
    <property type="evidence" value="ECO:0007669"/>
    <property type="project" value="InterPro"/>
</dbReference>
<dbReference type="AlphaFoldDB" id="A0AAJ2BNR0"/>